<dbReference type="GO" id="GO:0016740">
    <property type="term" value="F:transferase activity"/>
    <property type="evidence" value="ECO:0007669"/>
    <property type="project" value="UniProtKB-KW"/>
</dbReference>
<evidence type="ECO:0000313" key="3">
    <source>
        <dbReference type="Proteomes" id="UP000241964"/>
    </source>
</evidence>
<dbReference type="AlphaFoldDB" id="A0A2P8FSN6"/>
<dbReference type="Pfam" id="PF13480">
    <property type="entry name" value="Acetyltransf_6"/>
    <property type="match status" value="1"/>
</dbReference>
<gene>
    <name evidence="2" type="ORF">CLV60_113155</name>
</gene>
<dbReference type="RefSeq" id="WP_106598067.1">
    <property type="nucleotide sequence ID" value="NZ_PYAS01000013.1"/>
</dbReference>
<organism evidence="2 3">
    <name type="scientific">Dyadobacter jiangsuensis</name>
    <dbReference type="NCBI Taxonomy" id="1591085"/>
    <lineage>
        <taxon>Bacteria</taxon>
        <taxon>Pseudomonadati</taxon>
        <taxon>Bacteroidota</taxon>
        <taxon>Cytophagia</taxon>
        <taxon>Cytophagales</taxon>
        <taxon>Spirosomataceae</taxon>
        <taxon>Dyadobacter</taxon>
    </lineage>
</organism>
<dbReference type="Gene3D" id="3.40.630.30">
    <property type="match status" value="1"/>
</dbReference>
<accession>A0A2P8FSN6</accession>
<evidence type="ECO:0000259" key="1">
    <source>
        <dbReference type="Pfam" id="PF13480"/>
    </source>
</evidence>
<dbReference type="InterPro" id="IPR038740">
    <property type="entry name" value="BioF2-like_GNAT_dom"/>
</dbReference>
<reference evidence="2 3" key="1">
    <citation type="submission" date="2018-03" db="EMBL/GenBank/DDBJ databases">
        <title>Genomic Encyclopedia of Archaeal and Bacterial Type Strains, Phase II (KMG-II): from individual species to whole genera.</title>
        <authorList>
            <person name="Goeker M."/>
        </authorList>
    </citation>
    <scope>NUCLEOTIDE SEQUENCE [LARGE SCALE GENOMIC DNA]</scope>
    <source>
        <strain evidence="2 3">DSM 29057</strain>
    </source>
</reference>
<keyword evidence="2" id="KW-0808">Transferase</keyword>
<feature type="domain" description="BioF2-like acetyltransferase" evidence="1">
    <location>
        <begin position="149"/>
        <end position="249"/>
    </location>
</feature>
<dbReference type="EMBL" id="PYAS01000013">
    <property type="protein sequence ID" value="PSL24731.1"/>
    <property type="molecule type" value="Genomic_DNA"/>
</dbReference>
<keyword evidence="3" id="KW-1185">Reference proteome</keyword>
<comment type="caution">
    <text evidence="2">The sequence shown here is derived from an EMBL/GenBank/DDBJ whole genome shotgun (WGS) entry which is preliminary data.</text>
</comment>
<proteinExistence type="predicted"/>
<sequence>MVPKPILLSREQIDAQIWDNHIHNSRQGVIYALSWYLDIVCEQWEALVWPSMSDISIAMPLPVRRKFGRPVLCQPLFCQYLGIFSRQTLNGAQCDAFLEALKRQFPYISCYAFNPENFALMSKLSPSGFEIEVFQTHWLSLDQSYTDLRAGYSRDRKKNLKRGSNTAWKTFESDDFEPLLTLFAQNHAPGIGRIKAEAYRMLKMLGMECIRNDHGRLLHVRAGVHIRAGVLLTRYHGRAIYLFNAADHAGEGKCQSGNA</sequence>
<name>A0A2P8FSN6_9BACT</name>
<dbReference type="Proteomes" id="UP000241964">
    <property type="component" value="Unassembled WGS sequence"/>
</dbReference>
<dbReference type="OrthoDB" id="116151at2"/>
<evidence type="ECO:0000313" key="2">
    <source>
        <dbReference type="EMBL" id="PSL24731.1"/>
    </source>
</evidence>
<protein>
    <submittedName>
        <fullName evidence="2">Acetyltransferase (GNAT) family protein</fullName>
    </submittedName>
</protein>